<keyword evidence="3" id="KW-0540">Nuclease</keyword>
<comment type="caution">
    <text evidence="10">The sequence shown here is derived from an EMBL/GenBank/DDBJ whole genome shotgun (WGS) entry which is preliminary data.</text>
</comment>
<keyword evidence="5" id="KW-0227">DNA damage</keyword>
<dbReference type="RefSeq" id="WP_307244748.1">
    <property type="nucleotide sequence ID" value="NZ_JAUSUZ010000001.1"/>
</dbReference>
<dbReference type="PANTHER" id="PTHR15822">
    <property type="entry name" value="TRAF AND TNF RECEPTOR-ASSOCIATED PROTEIN"/>
    <property type="match status" value="1"/>
</dbReference>
<feature type="domain" description="Endonuclease/exonuclease/phosphatase" evidence="9">
    <location>
        <begin position="6"/>
        <end position="255"/>
    </location>
</feature>
<dbReference type="GO" id="GO:0046872">
    <property type="term" value="F:metal ion binding"/>
    <property type="evidence" value="ECO:0007669"/>
    <property type="project" value="UniProtKB-KW"/>
</dbReference>
<evidence type="ECO:0000256" key="3">
    <source>
        <dbReference type="ARBA" id="ARBA00022722"/>
    </source>
</evidence>
<organism evidence="10 11">
    <name type="scientific">Catenuloplanes indicus</name>
    <dbReference type="NCBI Taxonomy" id="137267"/>
    <lineage>
        <taxon>Bacteria</taxon>
        <taxon>Bacillati</taxon>
        <taxon>Actinomycetota</taxon>
        <taxon>Actinomycetes</taxon>
        <taxon>Micromonosporales</taxon>
        <taxon>Micromonosporaceae</taxon>
        <taxon>Catenuloplanes</taxon>
    </lineage>
</organism>
<dbReference type="AlphaFoldDB" id="A0AAE4B0E5"/>
<reference evidence="10 11" key="1">
    <citation type="submission" date="2023-07" db="EMBL/GenBank/DDBJ databases">
        <title>Sequencing the genomes of 1000 actinobacteria strains.</title>
        <authorList>
            <person name="Klenk H.-P."/>
        </authorList>
    </citation>
    <scope>NUCLEOTIDE SEQUENCE [LARGE SCALE GENOMIC DNA]</scope>
    <source>
        <strain evidence="10 11">DSM 44709</strain>
    </source>
</reference>
<evidence type="ECO:0000256" key="2">
    <source>
        <dbReference type="ARBA" id="ARBA00001946"/>
    </source>
</evidence>
<comment type="cofactor">
    <cofactor evidence="2">
        <name>Mg(2+)</name>
        <dbReference type="ChEBI" id="CHEBI:18420"/>
    </cofactor>
</comment>
<evidence type="ECO:0000256" key="5">
    <source>
        <dbReference type="ARBA" id="ARBA00022763"/>
    </source>
</evidence>
<gene>
    <name evidence="10" type="ORF">J2S42_006151</name>
</gene>
<evidence type="ECO:0000259" key="9">
    <source>
        <dbReference type="Pfam" id="PF03372"/>
    </source>
</evidence>
<keyword evidence="4" id="KW-0479">Metal-binding</keyword>
<dbReference type="SUPFAM" id="SSF56219">
    <property type="entry name" value="DNase I-like"/>
    <property type="match status" value="1"/>
</dbReference>
<evidence type="ECO:0000256" key="1">
    <source>
        <dbReference type="ARBA" id="ARBA00001936"/>
    </source>
</evidence>
<dbReference type="Pfam" id="PF03372">
    <property type="entry name" value="Exo_endo_phos"/>
    <property type="match status" value="1"/>
</dbReference>
<name>A0AAE4B0E5_9ACTN</name>
<evidence type="ECO:0000313" key="10">
    <source>
        <dbReference type="EMBL" id="MDQ0369482.1"/>
    </source>
</evidence>
<keyword evidence="8" id="KW-0234">DNA repair</keyword>
<evidence type="ECO:0000256" key="6">
    <source>
        <dbReference type="ARBA" id="ARBA00022801"/>
    </source>
</evidence>
<evidence type="ECO:0000256" key="7">
    <source>
        <dbReference type="ARBA" id="ARBA00022842"/>
    </source>
</evidence>
<dbReference type="GO" id="GO:0008311">
    <property type="term" value="F:double-stranded DNA 3'-5' DNA exonuclease activity"/>
    <property type="evidence" value="ECO:0007669"/>
    <property type="project" value="UniProtKB-EC"/>
</dbReference>
<keyword evidence="7" id="KW-0460">Magnesium</keyword>
<sequence>MALTVMTYNIRNGGGSRLDDILGIVDAHRPDLLALQELRGWDNGRGRRLAQAAAALGMTGHLARATLGMPVAVLVRPPGRVRRHRVVGLPLHHAASIVEVDTDRGPLTVTSAHLNPFSASRRRHEAARLARETSPATGMALLMGDLNALAPDTDHTARLAAMPSLYRARHVRRHVPGTADTRAIETLHAAGYRDLWTAAGSHGRPRTAPTTRGGGREFAADGMRIDYILGSDPLAALCTHCEPLTGGPSESASDHYPVLATLDLSWPVP</sequence>
<comment type="cofactor">
    <cofactor evidence="1">
        <name>Mn(2+)</name>
        <dbReference type="ChEBI" id="CHEBI:29035"/>
    </cofactor>
</comment>
<dbReference type="PANTHER" id="PTHR15822:SF4">
    <property type="entry name" value="TYROSYL-DNA PHOSPHODIESTERASE 2"/>
    <property type="match status" value="1"/>
</dbReference>
<accession>A0AAE4B0E5</accession>
<dbReference type="InterPro" id="IPR036691">
    <property type="entry name" value="Endo/exonu/phosph_ase_sf"/>
</dbReference>
<dbReference type="InterPro" id="IPR005135">
    <property type="entry name" value="Endo/exonuclease/phosphatase"/>
</dbReference>
<dbReference type="GO" id="GO:0006281">
    <property type="term" value="P:DNA repair"/>
    <property type="evidence" value="ECO:0007669"/>
    <property type="project" value="UniProtKB-KW"/>
</dbReference>
<keyword evidence="11" id="KW-1185">Reference proteome</keyword>
<evidence type="ECO:0000256" key="8">
    <source>
        <dbReference type="ARBA" id="ARBA00023204"/>
    </source>
</evidence>
<dbReference type="EC" id="3.1.11.2" evidence="10"/>
<evidence type="ECO:0000313" key="11">
    <source>
        <dbReference type="Proteomes" id="UP001240236"/>
    </source>
</evidence>
<dbReference type="Proteomes" id="UP001240236">
    <property type="component" value="Unassembled WGS sequence"/>
</dbReference>
<dbReference type="Gene3D" id="3.60.10.10">
    <property type="entry name" value="Endonuclease/exonuclease/phosphatase"/>
    <property type="match status" value="1"/>
</dbReference>
<proteinExistence type="predicted"/>
<keyword evidence="6 10" id="KW-0378">Hydrolase</keyword>
<dbReference type="EMBL" id="JAUSUZ010000001">
    <property type="protein sequence ID" value="MDQ0369482.1"/>
    <property type="molecule type" value="Genomic_DNA"/>
</dbReference>
<dbReference type="InterPro" id="IPR051547">
    <property type="entry name" value="TDP2-like"/>
</dbReference>
<evidence type="ECO:0000256" key="4">
    <source>
        <dbReference type="ARBA" id="ARBA00022723"/>
    </source>
</evidence>
<protein>
    <submittedName>
        <fullName evidence="10">Exodeoxyribonuclease-3</fullName>
        <ecNumber evidence="10">3.1.11.2</ecNumber>
    </submittedName>
</protein>